<feature type="chain" id="PRO_5002838463" description="Outer membrane protein" evidence="1">
    <location>
        <begin position="30"/>
        <end position="243"/>
    </location>
</feature>
<dbReference type="STRING" id="309798.COPRO5265_0392"/>
<dbReference type="KEGG" id="cpo:COPRO5265_0392"/>
<dbReference type="Pfam" id="PF04402">
    <property type="entry name" value="SIMPL"/>
    <property type="match status" value="1"/>
</dbReference>
<evidence type="ECO:0000313" key="3">
    <source>
        <dbReference type="Proteomes" id="UP000001732"/>
    </source>
</evidence>
<dbReference type="GO" id="GO:0006974">
    <property type="term" value="P:DNA damage response"/>
    <property type="evidence" value="ECO:0007669"/>
    <property type="project" value="TreeGrafter"/>
</dbReference>
<accession>B5Y7L1</accession>
<dbReference type="PANTHER" id="PTHR34387">
    <property type="entry name" value="SLR1258 PROTEIN"/>
    <property type="match status" value="1"/>
</dbReference>
<dbReference type="Gene3D" id="3.30.110.170">
    <property type="entry name" value="Protein of unknown function (DUF541), domain 1"/>
    <property type="match status" value="1"/>
</dbReference>
<dbReference type="InterPro" id="IPR052022">
    <property type="entry name" value="26kDa_periplasmic_antigen"/>
</dbReference>
<keyword evidence="1" id="KW-0732">Signal</keyword>
<keyword evidence="3" id="KW-1185">Reference proteome</keyword>
<dbReference type="Gene3D" id="3.30.70.2970">
    <property type="entry name" value="Protein of unknown function (DUF541), domain 2"/>
    <property type="match status" value="1"/>
</dbReference>
<dbReference type="eggNOG" id="COG2968">
    <property type="taxonomic scope" value="Bacteria"/>
</dbReference>
<dbReference type="EMBL" id="CP001145">
    <property type="protein sequence ID" value="ACI17206.1"/>
    <property type="molecule type" value="Genomic_DNA"/>
</dbReference>
<proteinExistence type="predicted"/>
<feature type="signal peptide" evidence="1">
    <location>
        <begin position="1"/>
        <end position="29"/>
    </location>
</feature>
<gene>
    <name evidence="2" type="ordered locus">COPRO5265_0392</name>
</gene>
<dbReference type="RefSeq" id="WP_012543858.1">
    <property type="nucleotide sequence ID" value="NC_011295.1"/>
</dbReference>
<dbReference type="InterPro" id="IPR007497">
    <property type="entry name" value="SIMPL/DUF541"/>
</dbReference>
<evidence type="ECO:0000256" key="1">
    <source>
        <dbReference type="SAM" id="SignalP"/>
    </source>
</evidence>
<dbReference type="PANTHER" id="PTHR34387:SF2">
    <property type="entry name" value="SLR1258 PROTEIN"/>
    <property type="match status" value="1"/>
</dbReference>
<reference evidence="3" key="1">
    <citation type="submission" date="2008-08" db="EMBL/GenBank/DDBJ databases">
        <title>The complete genome sequence of Coprothermobacter proteolyticus strain ATCC 5245 / DSM 5265 / BT.</title>
        <authorList>
            <person name="Dodson R.J."/>
            <person name="Durkin A.S."/>
            <person name="Wu M."/>
            <person name="Eisen J."/>
            <person name="Sutton G."/>
        </authorList>
    </citation>
    <scope>NUCLEOTIDE SEQUENCE [LARGE SCALE GENOMIC DNA]</scope>
    <source>
        <strain evidence="3">ATCC 35245 / DSM 5265 / OCM 4 / BT</strain>
    </source>
</reference>
<protein>
    <recommendedName>
        <fullName evidence="4">Outer membrane protein</fullName>
    </recommendedName>
</protein>
<sequence>MKKFYSSPLLALAVVAAVLLGAWLLPVGAASTDSQETPTISVNGIAKVEVVPDMAVVNFVVEATQQTASLAMAEVTKGANAVVEAVKDIVKDEKNIKTSNVSVYPWYDYTEKGTELLGYRAVVQISVKSSVEDLPSIIDEAFTAGATGMSGIAYEYSKTASVMDQLIKDAMADARHKAEVALSAEHATPGKLASVQVLESSTPIWRSEASYSKDAQTMAQDINIMPGVQEVSVSVSVSYVINQ</sequence>
<organism evidence="2 3">
    <name type="scientific">Coprothermobacter proteolyticus (strain ATCC 35245 / DSM 5265 / OCM 4 / BT)</name>
    <dbReference type="NCBI Taxonomy" id="309798"/>
    <lineage>
        <taxon>Bacteria</taxon>
        <taxon>Pseudomonadati</taxon>
        <taxon>Coprothermobacterota</taxon>
        <taxon>Coprothermobacteria</taxon>
        <taxon>Coprothermobacterales</taxon>
        <taxon>Coprothermobacteraceae</taxon>
        <taxon>Coprothermobacter</taxon>
    </lineage>
</organism>
<evidence type="ECO:0008006" key="4">
    <source>
        <dbReference type="Google" id="ProtNLM"/>
    </source>
</evidence>
<dbReference type="AlphaFoldDB" id="B5Y7L1"/>
<dbReference type="OrthoDB" id="9813144at2"/>
<dbReference type="HOGENOM" id="CLU_1141050_0_0_9"/>
<reference evidence="2 3" key="2">
    <citation type="journal article" date="2014" name="Genome Announc.">
        <title>Complete Genome Sequence of Coprothermobacter proteolyticus DSM 5265.</title>
        <authorList>
            <person name="Alexiev A."/>
            <person name="Coil D.A."/>
            <person name="Badger J.H."/>
            <person name="Enticknap J."/>
            <person name="Ward N."/>
            <person name="Robb F.T."/>
            <person name="Eisen J.A."/>
        </authorList>
    </citation>
    <scope>NUCLEOTIDE SEQUENCE [LARGE SCALE GENOMIC DNA]</scope>
    <source>
        <strain evidence="3">ATCC 35245 / DSM 5265 / OCM 4 / BT</strain>
    </source>
</reference>
<name>B5Y7L1_COPPD</name>
<dbReference type="Proteomes" id="UP000001732">
    <property type="component" value="Chromosome"/>
</dbReference>
<evidence type="ECO:0000313" key="2">
    <source>
        <dbReference type="EMBL" id="ACI17206.1"/>
    </source>
</evidence>